<evidence type="ECO:0000313" key="4">
    <source>
        <dbReference type="EnsemblMetazoa" id="XP_050517488.1"/>
    </source>
</evidence>
<dbReference type="EnsemblMetazoa" id="XM_050661531.1">
    <property type="protein sequence ID" value="XP_050517488.1"/>
    <property type="gene ID" value="LOC126892097"/>
</dbReference>
<name>A0ABM5L4X0_DIAVI</name>
<dbReference type="InterPro" id="IPR005162">
    <property type="entry name" value="Retrotrans_gag_dom"/>
</dbReference>
<dbReference type="InterPro" id="IPR036875">
    <property type="entry name" value="Znf_CCHC_sf"/>
</dbReference>
<accession>A0ABM5L4X0</accession>
<dbReference type="InterPro" id="IPR001878">
    <property type="entry name" value="Znf_CCHC"/>
</dbReference>
<evidence type="ECO:0000256" key="2">
    <source>
        <dbReference type="SAM" id="MobiDB-lite"/>
    </source>
</evidence>
<dbReference type="Gene3D" id="4.10.60.10">
    <property type="entry name" value="Zinc finger, CCHC-type"/>
    <property type="match status" value="1"/>
</dbReference>
<dbReference type="PROSITE" id="PS50158">
    <property type="entry name" value="ZF_CCHC"/>
    <property type="match status" value="1"/>
</dbReference>
<dbReference type="RefSeq" id="XP_050517488.1">
    <property type="nucleotide sequence ID" value="XM_050661531.1"/>
</dbReference>
<dbReference type="Pfam" id="PF03732">
    <property type="entry name" value="Retrotrans_gag"/>
    <property type="match status" value="1"/>
</dbReference>
<dbReference type="SUPFAM" id="SSF57756">
    <property type="entry name" value="Retrovirus zinc finger-like domains"/>
    <property type="match status" value="1"/>
</dbReference>
<proteinExistence type="predicted"/>
<keyword evidence="1" id="KW-0862">Zinc</keyword>
<dbReference type="GeneID" id="126892097"/>
<evidence type="ECO:0000259" key="3">
    <source>
        <dbReference type="PROSITE" id="PS50158"/>
    </source>
</evidence>
<feature type="domain" description="CCHC-type" evidence="3">
    <location>
        <begin position="350"/>
        <end position="365"/>
    </location>
</feature>
<sequence>MPLPFNLNHLKTEELAYELTIRGSTVPENVAVRRKSLRALLTEEKKTAPEYKLTPAFTQDVKDAKKTYQELKTLVEGFTGTSATPSYRTISDRFQHLSERARRMAASDEKEEETKQKFKMDVSILFGELEEKLGNPQDEEEPQHFSSTPIASPSFLTASKPIPVHKWGIRKFSGGTNLIPFLEQLNVLKQSRGCKDSDLFLSAGDLFEGSAFTWWHNHYLKKSFASWDELVSTLKQTYLPDNYDRALWEQIRTKQQGPDEPFFSFIADCEALFNRLEKNVSEAERVEEIRLGLLPDFVMGLAMVKTPTVADLINACKCIETSRAICSSRSKQSTSLPQRFRETCSLNVICWNCRTKGHVYQDCQSEATIFCYSCGRQRVTKARCPKCSNVQKNDHTGVTINPPALSSTPQQGRPADQPSAPRH</sequence>
<keyword evidence="1" id="KW-0863">Zinc-finger</keyword>
<feature type="compositionally biased region" description="Polar residues" evidence="2">
    <location>
        <begin position="398"/>
        <end position="411"/>
    </location>
</feature>
<feature type="region of interest" description="Disordered" evidence="2">
    <location>
        <begin position="398"/>
        <end position="423"/>
    </location>
</feature>
<keyword evidence="5" id="KW-1185">Reference proteome</keyword>
<dbReference type="Proteomes" id="UP001652700">
    <property type="component" value="Unplaced"/>
</dbReference>
<keyword evidence="1" id="KW-0479">Metal-binding</keyword>
<evidence type="ECO:0000313" key="5">
    <source>
        <dbReference type="Proteomes" id="UP001652700"/>
    </source>
</evidence>
<organism evidence="4 5">
    <name type="scientific">Diabrotica virgifera virgifera</name>
    <name type="common">western corn rootworm</name>
    <dbReference type="NCBI Taxonomy" id="50390"/>
    <lineage>
        <taxon>Eukaryota</taxon>
        <taxon>Metazoa</taxon>
        <taxon>Ecdysozoa</taxon>
        <taxon>Arthropoda</taxon>
        <taxon>Hexapoda</taxon>
        <taxon>Insecta</taxon>
        <taxon>Pterygota</taxon>
        <taxon>Neoptera</taxon>
        <taxon>Endopterygota</taxon>
        <taxon>Coleoptera</taxon>
        <taxon>Polyphaga</taxon>
        <taxon>Cucujiformia</taxon>
        <taxon>Chrysomeloidea</taxon>
        <taxon>Chrysomelidae</taxon>
        <taxon>Galerucinae</taxon>
        <taxon>Diabroticina</taxon>
        <taxon>Diabroticites</taxon>
        <taxon>Diabrotica</taxon>
    </lineage>
</organism>
<protein>
    <recommendedName>
        <fullName evidence="3">CCHC-type domain-containing protein</fullName>
    </recommendedName>
</protein>
<evidence type="ECO:0000256" key="1">
    <source>
        <dbReference type="PROSITE-ProRule" id="PRU00047"/>
    </source>
</evidence>
<reference evidence="4" key="1">
    <citation type="submission" date="2025-05" db="UniProtKB">
        <authorList>
            <consortium name="EnsemblMetazoa"/>
        </authorList>
    </citation>
    <scope>IDENTIFICATION</scope>
</reference>